<feature type="region of interest" description="Disordered" evidence="1">
    <location>
        <begin position="377"/>
        <end position="470"/>
    </location>
</feature>
<proteinExistence type="predicted"/>
<dbReference type="EMBL" id="CAJNOR010001296">
    <property type="protein sequence ID" value="CAF1115957.1"/>
    <property type="molecule type" value="Genomic_DNA"/>
</dbReference>
<feature type="compositionally biased region" description="Polar residues" evidence="1">
    <location>
        <begin position="1"/>
        <end position="40"/>
    </location>
</feature>
<sequence length="718" mass="77908">MGNSTVAPSQSHSRLPDSYQTDFNSELVQTSENTSAMANASTDPTKSTNTTNTTSHESIVTVNPDGSSNATKSVVYTTTVHNTQKSTAVTNVDRFPTLSNQDISTAQTEYMTPVSPIEPSRPIVSTVNRPSASALNPEVSNLPNKAASPNPPHERYTPPLATNTNPFITSNKPATPPVRRISVFVLETKPFQNPIETVTSASRVSNSVVRFDPTNANTVTTSRTSAVTSNDSKSTVHVITTTTTKTSTQSTNLSTAAPPSNPRVSSPRMAVISPIPSVDNIYIKSRTSSPPFSPDTSAVSPNSNKSLTLVESSPFTNTNVPAKVKSPSSFSATRPLFPTHSYPPPITTTTTTTKTSAVLPTATVQSTTNTVSNATLSSTAITKEPAPKLTMSTSTQTRESSNLISLQSVQQNSKTEHKEKETIQTTKRSQSFGTSPIPLSDTNEKSKESTRTSKETHSIATSPIPSLATNDSVKERSMALNIVPVPSFTLRSTAVANFSSDEENLLERTQSIHKDMSIFKYHITQREIKPPIGNHTKATMFQMNTHHKQTPFPVPSLLFLAKNFNDGAPETDNDSTIAPTFSSLGLENNSDIESSAHSSIEARLNDKRQQKNNQQSLSPHIDFTNKDPWSTFASKTSSNPNYPFLQETSFQTNPPPLPSILKKPTFQPLSASSATQTNDELLMNLRRDQPEYMPSKTKAIQSISRSERLFSFGLIRPN</sequence>
<feature type="compositionally biased region" description="Low complexity" evidence="1">
    <location>
        <begin position="242"/>
        <end position="255"/>
    </location>
</feature>
<name>A0A814I288_ADIRI</name>
<feature type="compositionally biased region" description="Basic and acidic residues" evidence="1">
    <location>
        <begin position="442"/>
        <end position="457"/>
    </location>
</feature>
<feature type="compositionally biased region" description="Polar residues" evidence="1">
    <location>
        <begin position="123"/>
        <end position="143"/>
    </location>
</feature>
<feature type="compositionally biased region" description="Polar residues" evidence="1">
    <location>
        <begin position="574"/>
        <end position="598"/>
    </location>
</feature>
<protein>
    <submittedName>
        <fullName evidence="2">Uncharacterized protein</fullName>
    </submittedName>
</protein>
<evidence type="ECO:0000313" key="5">
    <source>
        <dbReference type="Proteomes" id="UP000663852"/>
    </source>
</evidence>
<feature type="compositionally biased region" description="Polar residues" evidence="1">
    <location>
        <begin position="320"/>
        <end position="332"/>
    </location>
</feature>
<dbReference type="OrthoDB" id="10061423at2759"/>
<dbReference type="EMBL" id="CAJNOJ010000067">
    <property type="protein sequence ID" value="CAF1017182.1"/>
    <property type="molecule type" value="Genomic_DNA"/>
</dbReference>
<dbReference type="AlphaFoldDB" id="A0A814I288"/>
<feature type="compositionally biased region" description="Polar residues" evidence="1">
    <location>
        <begin position="627"/>
        <end position="638"/>
    </location>
</feature>
<feature type="compositionally biased region" description="Polar residues" evidence="1">
    <location>
        <begin position="56"/>
        <end position="70"/>
    </location>
</feature>
<feature type="compositionally biased region" description="Low complexity" evidence="1">
    <location>
        <begin position="41"/>
        <end position="55"/>
    </location>
</feature>
<dbReference type="Proteomes" id="UP000663852">
    <property type="component" value="Unassembled WGS sequence"/>
</dbReference>
<keyword evidence="4" id="KW-1185">Reference proteome</keyword>
<feature type="compositionally biased region" description="Polar residues" evidence="1">
    <location>
        <begin position="458"/>
        <end position="470"/>
    </location>
</feature>
<reference evidence="2" key="1">
    <citation type="submission" date="2021-02" db="EMBL/GenBank/DDBJ databases">
        <authorList>
            <person name="Nowell W R."/>
        </authorList>
    </citation>
    <scope>NUCLEOTIDE SEQUENCE</scope>
</reference>
<feature type="compositionally biased region" description="Polar residues" evidence="1">
    <location>
        <begin position="160"/>
        <end position="173"/>
    </location>
</feature>
<evidence type="ECO:0000313" key="4">
    <source>
        <dbReference type="Proteomes" id="UP000663828"/>
    </source>
</evidence>
<feature type="compositionally biased region" description="Polar residues" evidence="1">
    <location>
        <begin position="390"/>
        <end position="413"/>
    </location>
</feature>
<feature type="region of interest" description="Disordered" evidence="1">
    <location>
        <begin position="103"/>
        <end position="174"/>
    </location>
</feature>
<dbReference type="Proteomes" id="UP000663828">
    <property type="component" value="Unassembled WGS sequence"/>
</dbReference>
<feature type="region of interest" description="Disordered" evidence="1">
    <location>
        <begin position="320"/>
        <end position="351"/>
    </location>
</feature>
<feature type="region of interest" description="Disordered" evidence="1">
    <location>
        <begin position="569"/>
        <end position="638"/>
    </location>
</feature>
<feature type="compositionally biased region" description="Polar residues" evidence="1">
    <location>
        <begin position="423"/>
        <end position="434"/>
    </location>
</feature>
<feature type="region of interest" description="Disordered" evidence="1">
    <location>
        <begin position="1"/>
        <end position="70"/>
    </location>
</feature>
<feature type="region of interest" description="Disordered" evidence="1">
    <location>
        <begin position="242"/>
        <end position="268"/>
    </location>
</feature>
<evidence type="ECO:0000313" key="3">
    <source>
        <dbReference type="EMBL" id="CAF1115957.1"/>
    </source>
</evidence>
<organism evidence="2 5">
    <name type="scientific">Adineta ricciae</name>
    <name type="common">Rotifer</name>
    <dbReference type="NCBI Taxonomy" id="249248"/>
    <lineage>
        <taxon>Eukaryota</taxon>
        <taxon>Metazoa</taxon>
        <taxon>Spiralia</taxon>
        <taxon>Gnathifera</taxon>
        <taxon>Rotifera</taxon>
        <taxon>Eurotatoria</taxon>
        <taxon>Bdelloidea</taxon>
        <taxon>Adinetida</taxon>
        <taxon>Adinetidae</taxon>
        <taxon>Adineta</taxon>
    </lineage>
</organism>
<evidence type="ECO:0000256" key="1">
    <source>
        <dbReference type="SAM" id="MobiDB-lite"/>
    </source>
</evidence>
<evidence type="ECO:0000313" key="2">
    <source>
        <dbReference type="EMBL" id="CAF1017182.1"/>
    </source>
</evidence>
<gene>
    <name evidence="2" type="ORF">EDS130_LOCUS15695</name>
    <name evidence="3" type="ORF">XAT740_LOCUS19114</name>
</gene>
<accession>A0A814I288</accession>
<comment type="caution">
    <text evidence="2">The sequence shown here is derived from an EMBL/GenBank/DDBJ whole genome shotgun (WGS) entry which is preliminary data.</text>
</comment>